<keyword evidence="4 5" id="KW-0560">Oxidoreductase</keyword>
<feature type="binding site" evidence="7">
    <location>
        <position position="261"/>
    </location>
    <ligand>
        <name>substrate</name>
    </ligand>
</feature>
<dbReference type="EMBL" id="CP018911">
    <property type="protein sequence ID" value="AZU03855.1"/>
    <property type="molecule type" value="Genomic_DNA"/>
</dbReference>
<accession>A0A3T0E8W2</accession>
<keyword evidence="3 8" id="KW-0862">Zinc</keyword>
<dbReference type="OrthoDB" id="9805269at2"/>
<feature type="binding site" evidence="8">
    <location>
        <position position="421"/>
    </location>
    <ligand>
        <name>Zn(2+)</name>
        <dbReference type="ChEBI" id="CHEBI:29105"/>
    </ligand>
</feature>
<feature type="binding site" evidence="8">
    <location>
        <position position="264"/>
    </location>
    <ligand>
        <name>Zn(2+)</name>
        <dbReference type="ChEBI" id="CHEBI:29105"/>
    </ligand>
</feature>
<feature type="active site" description="Proton acceptor" evidence="6">
    <location>
        <position position="329"/>
    </location>
</feature>
<evidence type="ECO:0000256" key="5">
    <source>
        <dbReference type="PIRNR" id="PIRNR000099"/>
    </source>
</evidence>
<evidence type="ECO:0000256" key="2">
    <source>
        <dbReference type="ARBA" id="ARBA00022723"/>
    </source>
</evidence>
<feature type="binding site" evidence="7">
    <location>
        <position position="329"/>
    </location>
    <ligand>
        <name>substrate</name>
    </ligand>
</feature>
<feature type="binding site" evidence="8">
    <location>
        <position position="261"/>
    </location>
    <ligand>
        <name>Zn(2+)</name>
        <dbReference type="ChEBI" id="CHEBI:29105"/>
    </ligand>
</feature>
<evidence type="ECO:0000313" key="10">
    <source>
        <dbReference type="EMBL" id="AZU03855.1"/>
    </source>
</evidence>
<dbReference type="InterPro" id="IPR016161">
    <property type="entry name" value="Ald_DH/histidinol_DH"/>
</dbReference>
<dbReference type="SUPFAM" id="SSF53720">
    <property type="entry name" value="ALDH-like"/>
    <property type="match status" value="1"/>
</dbReference>
<reference evidence="10 11" key="1">
    <citation type="submission" date="2016-12" db="EMBL/GenBank/DDBJ databases">
        <title>The genome of dimorphic prosthecate Glycocaulis alkaliphilus 6b-8t, isolated from crude oil dictates its adaptability in petroleum environments.</title>
        <authorList>
            <person name="Wu X.-L."/>
            <person name="Geng S."/>
        </authorList>
    </citation>
    <scope>NUCLEOTIDE SEQUENCE [LARGE SCALE GENOMIC DNA]</scope>
    <source>
        <strain evidence="10 11">6B-8</strain>
    </source>
</reference>
<feature type="binding site" evidence="7">
    <location>
        <position position="264"/>
    </location>
    <ligand>
        <name>substrate</name>
    </ligand>
</feature>
<feature type="binding site" evidence="7">
    <location>
        <position position="239"/>
    </location>
    <ligand>
        <name>substrate</name>
    </ligand>
</feature>
<gene>
    <name evidence="10" type="ORF">X907_1322</name>
</gene>
<feature type="binding site" evidence="7">
    <location>
        <position position="416"/>
    </location>
    <ligand>
        <name>substrate</name>
    </ligand>
</feature>
<feature type="binding site" evidence="8">
    <location>
        <position position="362"/>
    </location>
    <ligand>
        <name>Zn(2+)</name>
        <dbReference type="ChEBI" id="CHEBI:29105"/>
    </ligand>
</feature>
<comment type="similarity">
    <text evidence="1 5 9">Belongs to the histidinol dehydrogenase family.</text>
</comment>
<protein>
    <submittedName>
        <fullName evidence="10">Histidinol dehydrogenase</fullName>
    </submittedName>
</protein>
<dbReference type="InterPro" id="IPR022695">
    <property type="entry name" value="Histidinol_DH_monofunct"/>
</dbReference>
<dbReference type="Gene3D" id="1.20.5.1300">
    <property type="match status" value="1"/>
</dbReference>
<feature type="binding site" evidence="7">
    <location>
        <position position="362"/>
    </location>
    <ligand>
        <name>substrate</name>
    </ligand>
</feature>
<dbReference type="PRINTS" id="PR00083">
    <property type="entry name" value="HOLDHDRGNASE"/>
</dbReference>
<feature type="binding site" evidence="7">
    <location>
        <position position="421"/>
    </location>
    <ligand>
        <name>substrate</name>
    </ligand>
</feature>
<evidence type="ECO:0000256" key="7">
    <source>
        <dbReference type="PIRSR" id="PIRSR000099-3"/>
    </source>
</evidence>
<evidence type="ECO:0000256" key="3">
    <source>
        <dbReference type="ARBA" id="ARBA00022833"/>
    </source>
</evidence>
<evidence type="ECO:0000256" key="1">
    <source>
        <dbReference type="ARBA" id="ARBA00010178"/>
    </source>
</evidence>
<dbReference type="CDD" id="cd06572">
    <property type="entry name" value="Histidinol_dh"/>
    <property type="match status" value="1"/>
</dbReference>
<feature type="active site" description="Proton acceptor" evidence="6">
    <location>
        <position position="328"/>
    </location>
</feature>
<dbReference type="GO" id="GO:0046872">
    <property type="term" value="F:metal ion binding"/>
    <property type="evidence" value="ECO:0007669"/>
    <property type="project" value="UniProtKB-KW"/>
</dbReference>
<dbReference type="RefSeq" id="WP_127566400.1">
    <property type="nucleotide sequence ID" value="NZ_BMFB01000007.1"/>
</dbReference>
<evidence type="ECO:0000256" key="8">
    <source>
        <dbReference type="PIRSR" id="PIRSR000099-4"/>
    </source>
</evidence>
<proteinExistence type="inferred from homology"/>
<comment type="cofactor">
    <cofactor evidence="8">
        <name>Zn(2+)</name>
        <dbReference type="ChEBI" id="CHEBI:29105"/>
    </cofactor>
    <text evidence="8">Binds 1 zinc ion per subunit.</text>
</comment>
<organism evidence="10 11">
    <name type="scientific">Glycocaulis alkaliphilus</name>
    <dbReference type="NCBI Taxonomy" id="1434191"/>
    <lineage>
        <taxon>Bacteria</taxon>
        <taxon>Pseudomonadati</taxon>
        <taxon>Pseudomonadota</taxon>
        <taxon>Alphaproteobacteria</taxon>
        <taxon>Maricaulales</taxon>
        <taxon>Maricaulaceae</taxon>
        <taxon>Glycocaulis</taxon>
    </lineage>
</organism>
<dbReference type="GO" id="GO:0000105">
    <property type="term" value="P:L-histidine biosynthetic process"/>
    <property type="evidence" value="ECO:0007669"/>
    <property type="project" value="InterPro"/>
</dbReference>
<dbReference type="Pfam" id="PF00815">
    <property type="entry name" value="Histidinol_dh"/>
    <property type="match status" value="1"/>
</dbReference>
<evidence type="ECO:0000256" key="6">
    <source>
        <dbReference type="PIRSR" id="PIRSR000099-1"/>
    </source>
</evidence>
<dbReference type="InterPro" id="IPR012131">
    <property type="entry name" value="Hstdl_DH"/>
</dbReference>
<evidence type="ECO:0000313" key="11">
    <source>
        <dbReference type="Proteomes" id="UP000286954"/>
    </source>
</evidence>
<name>A0A3T0E8W2_9PROT</name>
<dbReference type="PIRSF" id="PIRSF000099">
    <property type="entry name" value="Histidinol_dh"/>
    <property type="match status" value="1"/>
</dbReference>
<dbReference type="GO" id="GO:0005829">
    <property type="term" value="C:cytosol"/>
    <property type="evidence" value="ECO:0007669"/>
    <property type="project" value="TreeGrafter"/>
</dbReference>
<evidence type="ECO:0000256" key="9">
    <source>
        <dbReference type="RuleBase" id="RU004175"/>
    </source>
</evidence>
<dbReference type="PANTHER" id="PTHR21256">
    <property type="entry name" value="HISTIDINOL DEHYDROGENASE HDH"/>
    <property type="match status" value="1"/>
</dbReference>
<dbReference type="AlphaFoldDB" id="A0A3T0E8W2"/>
<keyword evidence="11" id="KW-1185">Reference proteome</keyword>
<dbReference type="NCBIfam" id="TIGR00069">
    <property type="entry name" value="hisD"/>
    <property type="match status" value="1"/>
</dbReference>
<keyword evidence="2 8" id="KW-0479">Metal-binding</keyword>
<dbReference type="GO" id="GO:0004399">
    <property type="term" value="F:histidinol dehydrogenase activity"/>
    <property type="evidence" value="ECO:0007669"/>
    <property type="project" value="InterPro"/>
</dbReference>
<sequence length="437" mass="45452">MTLLSRYVWAELSPEERAALMARPSDSSDAFAVAAKILSEVRAEGETAVRRYAQELDGHAPADFRVPVSDLKAAADALDPEDAKAILAAADAVRRYHECQGYKSYCLETWPGGVAERRVTPLEVAGLYVPAGTAPLVSTLLMLAIPAQIARVSRIAVLTPPVGKAGPDRTILGAAGLLGLDEVYALGGAHGVAALGLGVAGLPRADRIFGPGNAYVAAAKALLAQTPGGAAADLPAGPSEVIIIADDSADPDFVALDLLAQAEHDRLAQVLLIAFSEGFIDLVESALKARLEGLPRRDIALAALSASKAFLVRNEAEAVAAANAYAGEHLIIQTADPEALCGEIRHAGSIFLGPWTPEAAGDYAAGPNHSLPTAGAARAYGGVSVEMFQKTTSVLRFEARGAAAIAPTVERLAALEGLDAHRLAMAVRREKAQEEMI</sequence>
<evidence type="ECO:0000256" key="4">
    <source>
        <dbReference type="ARBA" id="ARBA00023002"/>
    </source>
</evidence>
<dbReference type="Gene3D" id="3.40.50.1980">
    <property type="entry name" value="Nitrogenase molybdenum iron protein domain"/>
    <property type="match status" value="2"/>
</dbReference>
<dbReference type="Proteomes" id="UP000286954">
    <property type="component" value="Chromosome"/>
</dbReference>
<dbReference type="KEGG" id="gak:X907_1322"/>
<dbReference type="FunFam" id="3.40.50.1980:FF:000001">
    <property type="entry name" value="Histidinol dehydrogenase"/>
    <property type="match status" value="1"/>
</dbReference>
<dbReference type="GO" id="GO:0051287">
    <property type="term" value="F:NAD binding"/>
    <property type="evidence" value="ECO:0007669"/>
    <property type="project" value="InterPro"/>
</dbReference>
<dbReference type="PANTHER" id="PTHR21256:SF2">
    <property type="entry name" value="HISTIDINE BIOSYNTHESIS TRIFUNCTIONAL PROTEIN"/>
    <property type="match status" value="1"/>
</dbReference>